<comment type="caution">
    <text evidence="1">The sequence shown here is derived from an EMBL/GenBank/DDBJ whole genome shotgun (WGS) entry which is preliminary data.</text>
</comment>
<gene>
    <name evidence="1" type="ORF">BU25DRAFT_267869</name>
</gene>
<protein>
    <submittedName>
        <fullName evidence="1">Uncharacterized protein</fullName>
    </submittedName>
</protein>
<keyword evidence="2" id="KW-1185">Reference proteome</keyword>
<evidence type="ECO:0000313" key="1">
    <source>
        <dbReference type="EMBL" id="KAF2630187.1"/>
    </source>
</evidence>
<proteinExistence type="predicted"/>
<accession>A0ACB6SAQ8</accession>
<sequence>MFVLNRGCFVTSQVAGKEMSPQFQGLPPKPIAQADRPSRSPPSTMCLACMALLGSAPSRTSKVVATITTNEPTSQTAKHVHHFGVQQRCADESPPLKEFTRCARCACFAPANLSQLSQQLMHLGTQERTMVRPRFAPCINSYQLWKISRFFSSYPRSVRAVRLSHLADGVNISCRLPCADW</sequence>
<organism evidence="1 2">
    <name type="scientific">Macroventuria anomochaeta</name>
    <dbReference type="NCBI Taxonomy" id="301207"/>
    <lineage>
        <taxon>Eukaryota</taxon>
        <taxon>Fungi</taxon>
        <taxon>Dikarya</taxon>
        <taxon>Ascomycota</taxon>
        <taxon>Pezizomycotina</taxon>
        <taxon>Dothideomycetes</taxon>
        <taxon>Pleosporomycetidae</taxon>
        <taxon>Pleosporales</taxon>
        <taxon>Pleosporineae</taxon>
        <taxon>Didymellaceae</taxon>
        <taxon>Macroventuria</taxon>
    </lineage>
</organism>
<reference evidence="1" key="1">
    <citation type="journal article" date="2020" name="Stud. Mycol.">
        <title>101 Dothideomycetes genomes: a test case for predicting lifestyles and emergence of pathogens.</title>
        <authorList>
            <person name="Haridas S."/>
            <person name="Albert R."/>
            <person name="Binder M."/>
            <person name="Bloem J."/>
            <person name="Labutti K."/>
            <person name="Salamov A."/>
            <person name="Andreopoulos B."/>
            <person name="Baker S."/>
            <person name="Barry K."/>
            <person name="Bills G."/>
            <person name="Bluhm B."/>
            <person name="Cannon C."/>
            <person name="Castanera R."/>
            <person name="Culley D."/>
            <person name="Daum C."/>
            <person name="Ezra D."/>
            <person name="Gonzalez J."/>
            <person name="Henrissat B."/>
            <person name="Kuo A."/>
            <person name="Liang C."/>
            <person name="Lipzen A."/>
            <person name="Lutzoni F."/>
            <person name="Magnuson J."/>
            <person name="Mondo S."/>
            <person name="Nolan M."/>
            <person name="Ohm R."/>
            <person name="Pangilinan J."/>
            <person name="Park H.-J."/>
            <person name="Ramirez L."/>
            <person name="Alfaro M."/>
            <person name="Sun H."/>
            <person name="Tritt A."/>
            <person name="Yoshinaga Y."/>
            <person name="Zwiers L.-H."/>
            <person name="Turgeon B."/>
            <person name="Goodwin S."/>
            <person name="Spatafora J."/>
            <person name="Crous P."/>
            <person name="Grigoriev I."/>
        </authorList>
    </citation>
    <scope>NUCLEOTIDE SEQUENCE</scope>
    <source>
        <strain evidence="1">CBS 525.71</strain>
    </source>
</reference>
<dbReference type="EMBL" id="MU006708">
    <property type="protein sequence ID" value="KAF2630187.1"/>
    <property type="molecule type" value="Genomic_DNA"/>
</dbReference>
<name>A0ACB6SAQ8_9PLEO</name>
<evidence type="ECO:0000313" key="2">
    <source>
        <dbReference type="Proteomes" id="UP000799754"/>
    </source>
</evidence>
<dbReference type="Proteomes" id="UP000799754">
    <property type="component" value="Unassembled WGS sequence"/>
</dbReference>